<evidence type="ECO:0000256" key="3">
    <source>
        <dbReference type="ARBA" id="ARBA00022777"/>
    </source>
</evidence>
<evidence type="ECO:0000256" key="2">
    <source>
        <dbReference type="ARBA" id="ARBA00022679"/>
    </source>
</evidence>
<evidence type="ECO:0000313" key="6">
    <source>
        <dbReference type="Proteomes" id="UP000030111"/>
    </source>
</evidence>
<keyword evidence="6" id="KW-1185">Reference proteome</keyword>
<evidence type="ECO:0000256" key="1">
    <source>
        <dbReference type="ARBA" id="ARBA00010688"/>
    </source>
</evidence>
<dbReference type="Pfam" id="PF00294">
    <property type="entry name" value="PfkB"/>
    <property type="match status" value="1"/>
</dbReference>
<gene>
    <name evidence="5" type="ORF">Q766_02200</name>
</gene>
<dbReference type="GO" id="GO:0016301">
    <property type="term" value="F:kinase activity"/>
    <property type="evidence" value="ECO:0007669"/>
    <property type="project" value="UniProtKB-KW"/>
</dbReference>
<dbReference type="STRING" id="1121898.GCA_000422725_00911"/>
<name>A0A0A2MTK7_9FLAO</name>
<dbReference type="eggNOG" id="COG0524">
    <property type="taxonomic scope" value="Bacteria"/>
</dbReference>
<accession>A0A0A2MTK7</accession>
<dbReference type="PANTHER" id="PTHR43085">
    <property type="entry name" value="HEXOKINASE FAMILY MEMBER"/>
    <property type="match status" value="1"/>
</dbReference>
<dbReference type="InterPro" id="IPR002173">
    <property type="entry name" value="Carboh/pur_kinase_PfkB_CS"/>
</dbReference>
<dbReference type="PROSITE" id="PS00584">
    <property type="entry name" value="PFKB_KINASES_2"/>
    <property type="match status" value="1"/>
</dbReference>
<dbReference type="AlphaFoldDB" id="A0A0A2MTK7"/>
<evidence type="ECO:0000259" key="4">
    <source>
        <dbReference type="Pfam" id="PF00294"/>
    </source>
</evidence>
<dbReference type="EMBL" id="JRLY01000001">
    <property type="protein sequence ID" value="KGO94946.1"/>
    <property type="molecule type" value="Genomic_DNA"/>
</dbReference>
<dbReference type="Proteomes" id="UP000030111">
    <property type="component" value="Unassembled WGS sequence"/>
</dbReference>
<feature type="domain" description="Carbohydrate kinase PfkB" evidence="4">
    <location>
        <begin position="26"/>
        <end position="286"/>
    </location>
</feature>
<proteinExistence type="inferred from homology"/>
<dbReference type="InterPro" id="IPR050306">
    <property type="entry name" value="PfkB_Carbo_kinase"/>
</dbReference>
<dbReference type="InterPro" id="IPR011611">
    <property type="entry name" value="PfkB_dom"/>
</dbReference>
<dbReference type="InterPro" id="IPR029056">
    <property type="entry name" value="Ribokinase-like"/>
</dbReference>
<organism evidence="5 6">
    <name type="scientific">Flavobacterium subsaxonicum WB 4.1-42 = DSM 21790</name>
    <dbReference type="NCBI Taxonomy" id="1121898"/>
    <lineage>
        <taxon>Bacteria</taxon>
        <taxon>Pseudomonadati</taxon>
        <taxon>Bacteroidota</taxon>
        <taxon>Flavobacteriia</taxon>
        <taxon>Flavobacteriales</taxon>
        <taxon>Flavobacteriaceae</taxon>
        <taxon>Flavobacterium</taxon>
    </lineage>
</organism>
<dbReference type="OrthoDB" id="9813569at2"/>
<dbReference type="PANTHER" id="PTHR43085:SF57">
    <property type="entry name" value="CARBOHYDRATE KINASE PFKB DOMAIN-CONTAINING PROTEIN"/>
    <property type="match status" value="1"/>
</dbReference>
<evidence type="ECO:0000313" key="5">
    <source>
        <dbReference type="EMBL" id="KGO94946.1"/>
    </source>
</evidence>
<dbReference type="Gene3D" id="3.40.1190.20">
    <property type="match status" value="1"/>
</dbReference>
<dbReference type="PROSITE" id="PS00583">
    <property type="entry name" value="PFKB_KINASES_1"/>
    <property type="match status" value="1"/>
</dbReference>
<keyword evidence="2" id="KW-0808">Transferase</keyword>
<protein>
    <submittedName>
        <fullName evidence="5">Ribokinase</fullName>
    </submittedName>
</protein>
<dbReference type="CDD" id="cd01167">
    <property type="entry name" value="bac_FRK"/>
    <property type="match status" value="1"/>
</dbReference>
<reference evidence="5 6" key="1">
    <citation type="submission" date="2013-09" db="EMBL/GenBank/DDBJ databases">
        <authorList>
            <person name="Zeng Z."/>
            <person name="Chen C."/>
        </authorList>
    </citation>
    <scope>NUCLEOTIDE SEQUENCE [LARGE SCALE GENOMIC DNA]</scope>
    <source>
        <strain evidence="5 6">WB 4.1-42</strain>
    </source>
</reference>
<comment type="caution">
    <text evidence="5">The sequence shown here is derived from an EMBL/GenBank/DDBJ whole genome shotgun (WGS) entry which is preliminary data.</text>
</comment>
<comment type="similarity">
    <text evidence="1">Belongs to the carbohydrate kinase PfkB family.</text>
</comment>
<sequence>MIQSINKPSVFCYGEVLWDIFPEGARAGGAPFNVAYNLMRMGVDAHMISRTGKDKLGNDLMAQVVDWGISVQDSQIDGTHATGTVIAHIDEHNEAHYDIIQPVAWDFIEFRNDYIEKVSTAEAFVFGSLITRNETSRNTLFQLLEIAKFKVFDVNIRPPFFSVPVITDLLHKADVVKMNKAELRMILDFLGKAYVSEDDSISFIQDKFSISEILVSKGSKGALYYNGNTRYEAPAVPVTVQDTVGSGDAFLAGFLSKRITDAAPQDIMAQATALGAFITSKEGACPTYSLTDFQAFCAANNVVRQNIITNTL</sequence>
<keyword evidence="3 5" id="KW-0418">Kinase</keyword>
<dbReference type="SUPFAM" id="SSF53613">
    <property type="entry name" value="Ribokinase-like"/>
    <property type="match status" value="1"/>
</dbReference>
<dbReference type="RefSeq" id="WP_026992326.1">
    <property type="nucleotide sequence ID" value="NZ_JRLY01000001.1"/>
</dbReference>